<feature type="domain" description="HTH marR-type" evidence="2">
    <location>
        <begin position="64"/>
        <end position="194"/>
    </location>
</feature>
<dbReference type="InterPro" id="IPR036390">
    <property type="entry name" value="WH_DNA-bd_sf"/>
</dbReference>
<dbReference type="SMART" id="SM00347">
    <property type="entry name" value="HTH_MARR"/>
    <property type="match status" value="1"/>
</dbReference>
<dbReference type="Proteomes" id="UP000011841">
    <property type="component" value="Chromosome"/>
</dbReference>
<organism evidence="3 4">
    <name type="scientific">Bradyrhizobium oligotrophicum S58</name>
    <dbReference type="NCBI Taxonomy" id="1245469"/>
    <lineage>
        <taxon>Bacteria</taxon>
        <taxon>Pseudomonadati</taxon>
        <taxon>Pseudomonadota</taxon>
        <taxon>Alphaproteobacteria</taxon>
        <taxon>Hyphomicrobiales</taxon>
        <taxon>Nitrobacteraceae</taxon>
        <taxon>Bradyrhizobium</taxon>
    </lineage>
</organism>
<dbReference type="HOGENOM" id="CLU_083287_8_0_5"/>
<evidence type="ECO:0000313" key="4">
    <source>
        <dbReference type="Proteomes" id="UP000011841"/>
    </source>
</evidence>
<evidence type="ECO:0000259" key="2">
    <source>
        <dbReference type="PROSITE" id="PS50995"/>
    </source>
</evidence>
<reference evidence="3 4" key="1">
    <citation type="journal article" date="2013" name="Appl. Environ. Microbiol.">
        <title>Genome analysis suggests that the soil oligotrophic bacterium Agromonas oligotrophica (Bradyrhizobium oligotrophicum) is a nitrogen-fixing symbiont of Aeschynomene indica.</title>
        <authorList>
            <person name="Okubo T."/>
            <person name="Fukushima S."/>
            <person name="Itakura M."/>
            <person name="Oshima K."/>
            <person name="Longtonglang A."/>
            <person name="Teaumroong N."/>
            <person name="Mitsui H."/>
            <person name="Hattori M."/>
            <person name="Hattori R."/>
            <person name="Hattori T."/>
            <person name="Minamisawa K."/>
        </authorList>
    </citation>
    <scope>NUCLEOTIDE SEQUENCE [LARGE SCALE GENOMIC DNA]</scope>
    <source>
        <strain evidence="3 4">S58</strain>
    </source>
</reference>
<evidence type="ECO:0000313" key="3">
    <source>
        <dbReference type="EMBL" id="BAM86539.1"/>
    </source>
</evidence>
<feature type="compositionally biased region" description="Basic and acidic residues" evidence="1">
    <location>
        <begin position="33"/>
        <end position="49"/>
    </location>
</feature>
<dbReference type="PANTHER" id="PTHR33164">
    <property type="entry name" value="TRANSCRIPTIONAL REGULATOR, MARR FAMILY"/>
    <property type="match status" value="1"/>
</dbReference>
<accession>M4Z0V9</accession>
<dbReference type="eggNOG" id="COG1846">
    <property type="taxonomic scope" value="Bacteria"/>
</dbReference>
<dbReference type="GO" id="GO:0003700">
    <property type="term" value="F:DNA-binding transcription factor activity"/>
    <property type="evidence" value="ECO:0007669"/>
    <property type="project" value="InterPro"/>
</dbReference>
<dbReference type="PROSITE" id="PS50995">
    <property type="entry name" value="HTH_MARR_2"/>
    <property type="match status" value="1"/>
</dbReference>
<evidence type="ECO:0000256" key="1">
    <source>
        <dbReference type="SAM" id="MobiDB-lite"/>
    </source>
</evidence>
<dbReference type="InterPro" id="IPR000835">
    <property type="entry name" value="HTH_MarR-typ"/>
</dbReference>
<dbReference type="GO" id="GO:0006950">
    <property type="term" value="P:response to stress"/>
    <property type="evidence" value="ECO:0007669"/>
    <property type="project" value="TreeGrafter"/>
</dbReference>
<dbReference type="PRINTS" id="PR00598">
    <property type="entry name" value="HTHMARR"/>
</dbReference>
<name>M4Z0V9_9BRAD</name>
<dbReference type="Pfam" id="PF12802">
    <property type="entry name" value="MarR_2"/>
    <property type="match status" value="1"/>
</dbReference>
<dbReference type="STRING" id="1245469.S58_05240"/>
<sequence>MQDSLTCNYLTHHGLGRVNSKKLERVVANPSAGEHRKQAKPGERTDDAATQHDAARLDLFKFAPFRLNRLAAEVSAALASEYRERYGLDIPEWRVLATLGFRREACSAQYVAACTRTHKSTISRAVTSLLERRLIERVENAEDRREFRLRLTRKGKTLYEELIPRLQQRERDIMACLSTEERKTFDRLIGKIEASLDLIQTSEEADAKQAY</sequence>
<dbReference type="PATRIC" id="fig|1245469.3.peg.534"/>
<feature type="region of interest" description="Disordered" evidence="1">
    <location>
        <begin position="29"/>
        <end position="49"/>
    </location>
</feature>
<dbReference type="InterPro" id="IPR039422">
    <property type="entry name" value="MarR/SlyA-like"/>
</dbReference>
<dbReference type="InterPro" id="IPR036388">
    <property type="entry name" value="WH-like_DNA-bd_sf"/>
</dbReference>
<keyword evidence="4" id="KW-1185">Reference proteome</keyword>
<dbReference type="EMBL" id="AP012603">
    <property type="protein sequence ID" value="BAM86539.1"/>
    <property type="molecule type" value="Genomic_DNA"/>
</dbReference>
<protein>
    <submittedName>
        <fullName evidence="3">Putative transcriptional regulator, MarR family</fullName>
    </submittedName>
</protein>
<proteinExistence type="predicted"/>
<dbReference type="KEGG" id="aol:S58_05240"/>
<dbReference type="SUPFAM" id="SSF46785">
    <property type="entry name" value="Winged helix' DNA-binding domain"/>
    <property type="match status" value="1"/>
</dbReference>
<dbReference type="Gene3D" id="1.10.10.10">
    <property type="entry name" value="Winged helix-like DNA-binding domain superfamily/Winged helix DNA-binding domain"/>
    <property type="match status" value="1"/>
</dbReference>
<dbReference type="PANTHER" id="PTHR33164:SF57">
    <property type="entry name" value="MARR-FAMILY TRANSCRIPTIONAL REGULATOR"/>
    <property type="match status" value="1"/>
</dbReference>
<gene>
    <name evidence="3" type="ORF">S58_05240</name>
</gene>
<dbReference type="AlphaFoldDB" id="M4Z0V9"/>